<dbReference type="PANTHER" id="PTHR43409:SF16">
    <property type="entry name" value="SLR0320 PROTEIN"/>
    <property type="match status" value="1"/>
</dbReference>
<evidence type="ECO:0000259" key="6">
    <source>
        <dbReference type="PROSITE" id="PS51332"/>
    </source>
</evidence>
<evidence type="ECO:0000256" key="5">
    <source>
        <dbReference type="ARBA" id="ARBA00023014"/>
    </source>
</evidence>
<dbReference type="SFLD" id="SFLDG01082">
    <property type="entry name" value="B12-binding_domain_containing"/>
    <property type="match status" value="1"/>
</dbReference>
<dbReference type="Pfam" id="PF04055">
    <property type="entry name" value="Radical_SAM"/>
    <property type="match status" value="1"/>
</dbReference>
<dbReference type="AlphaFoldDB" id="A0A0V8QBD4"/>
<dbReference type="SFLD" id="SFLDG01123">
    <property type="entry name" value="methyltransferase_(Class_B)"/>
    <property type="match status" value="1"/>
</dbReference>
<organism evidence="8 9">
    <name type="scientific">Acetivibrio ethanolgignens</name>
    <dbReference type="NCBI Taxonomy" id="290052"/>
    <lineage>
        <taxon>Bacteria</taxon>
        <taxon>Bacillati</taxon>
        <taxon>Bacillota</taxon>
        <taxon>Clostridia</taxon>
        <taxon>Eubacteriales</taxon>
        <taxon>Oscillospiraceae</taxon>
        <taxon>Acetivibrio</taxon>
    </lineage>
</organism>
<dbReference type="InterPro" id="IPR006638">
    <property type="entry name" value="Elp3/MiaA/NifB-like_rSAM"/>
</dbReference>
<dbReference type="GO" id="GO:0005829">
    <property type="term" value="C:cytosol"/>
    <property type="evidence" value="ECO:0007669"/>
    <property type="project" value="TreeGrafter"/>
</dbReference>
<dbReference type="OrthoDB" id="9801424at2"/>
<evidence type="ECO:0000259" key="7">
    <source>
        <dbReference type="PROSITE" id="PS51918"/>
    </source>
</evidence>
<dbReference type="Proteomes" id="UP000054874">
    <property type="component" value="Unassembled WGS sequence"/>
</dbReference>
<dbReference type="SFLD" id="SFLDS00029">
    <property type="entry name" value="Radical_SAM"/>
    <property type="match status" value="1"/>
</dbReference>
<dbReference type="InterPro" id="IPR034466">
    <property type="entry name" value="Methyltransferase_Class_B"/>
</dbReference>
<comment type="caution">
    <text evidence="8">The sequence shown here is derived from an EMBL/GenBank/DDBJ whole genome shotgun (WGS) entry which is preliminary data.</text>
</comment>
<keyword evidence="9" id="KW-1185">Reference proteome</keyword>
<dbReference type="GO" id="GO:0003824">
    <property type="term" value="F:catalytic activity"/>
    <property type="evidence" value="ECO:0007669"/>
    <property type="project" value="InterPro"/>
</dbReference>
<dbReference type="InterPro" id="IPR051198">
    <property type="entry name" value="BchE-like"/>
</dbReference>
<dbReference type="InterPro" id="IPR007197">
    <property type="entry name" value="rSAM"/>
</dbReference>
<dbReference type="InterPro" id="IPR023404">
    <property type="entry name" value="rSAM_horseshoe"/>
</dbReference>
<dbReference type="EMBL" id="LNAM01000197">
    <property type="protein sequence ID" value="KSV57893.1"/>
    <property type="molecule type" value="Genomic_DNA"/>
</dbReference>
<keyword evidence="2" id="KW-0949">S-adenosyl-L-methionine</keyword>
<dbReference type="GO" id="GO:0046872">
    <property type="term" value="F:metal ion binding"/>
    <property type="evidence" value="ECO:0007669"/>
    <property type="project" value="UniProtKB-KW"/>
</dbReference>
<dbReference type="PROSITE" id="PS51918">
    <property type="entry name" value="RADICAL_SAM"/>
    <property type="match status" value="1"/>
</dbReference>
<dbReference type="InterPro" id="IPR025288">
    <property type="entry name" value="DUF4080"/>
</dbReference>
<accession>A0A0V8QBD4</accession>
<name>A0A0V8QBD4_9FIRM</name>
<dbReference type="CDD" id="cd02068">
    <property type="entry name" value="radical_SAM_B12_BD"/>
    <property type="match status" value="1"/>
</dbReference>
<dbReference type="GO" id="GO:0031419">
    <property type="term" value="F:cobalamin binding"/>
    <property type="evidence" value="ECO:0007669"/>
    <property type="project" value="InterPro"/>
</dbReference>
<sequence>MKVLLTAVNAKYIHSNLAVYSLCSYAANQGESVEYAEYTINHQEEDILAGIYKKKPEIIAFSCYIWNIAIIDRVAAELKKVLPECEIWYGGPEVSYNPLEQLDKKPFLSGVMVGEGEETLTELLKVWKQGGSLEAVKGIAFRRTLENSITEPFFTGVRKPLPLDEIPFPYKSLKNLENRIVYYESSRGCPYSCSYCLSSVEKGIRLRSLSLVKEELSFFIGNRVPQVKFIDRTFNCNHAHAMAIWQFIKEKDKGVTNFHFEISADLLKEEEITFLNTLRPGLVQLEIGVQSIHGETIQAINRVMDLDKLAFAVQGVKKGKNIHQHLDLIAGLPYEDIKTFQKSFDFVYRLKPEQLQLGFLKVLKGARMEKEAKEYGLIYQSRPPFEVLQTKWLSYDDVLTLKQIEEMVEIYYNSGQFEASLGFLEHYYPSPYSFFGELGAYYEEKGLYQVNHKRVARYEILLDFIREKKPELSGTMAELLTYDLYIRENLKSRPAFMKDMGEHKEELRKILEEESQKPKLLSGYEGIQPGQLGRMVHGEWFAFNIEEAVRTGKPGTKGQWLLFDYQKRNPLNHQAFVICAKVAEA</sequence>
<feature type="domain" description="B12-binding" evidence="6">
    <location>
        <begin position="1"/>
        <end position="134"/>
    </location>
</feature>
<dbReference type="STRING" id="290052.ASU35_03915"/>
<gene>
    <name evidence="8" type="ORF">ASU35_03915</name>
</gene>
<evidence type="ECO:0000256" key="1">
    <source>
        <dbReference type="ARBA" id="ARBA00001966"/>
    </source>
</evidence>
<keyword evidence="3" id="KW-0479">Metal-binding</keyword>
<dbReference type="Gene3D" id="3.80.30.20">
    <property type="entry name" value="tm_1862 like domain"/>
    <property type="match status" value="1"/>
</dbReference>
<evidence type="ECO:0000256" key="4">
    <source>
        <dbReference type="ARBA" id="ARBA00023004"/>
    </source>
</evidence>
<dbReference type="Gene3D" id="3.40.50.280">
    <property type="entry name" value="Cobalamin-binding domain"/>
    <property type="match status" value="1"/>
</dbReference>
<keyword evidence="5" id="KW-0411">Iron-sulfur</keyword>
<dbReference type="Pfam" id="PF02310">
    <property type="entry name" value="B12-binding"/>
    <property type="match status" value="1"/>
</dbReference>
<evidence type="ECO:0000313" key="9">
    <source>
        <dbReference type="Proteomes" id="UP000054874"/>
    </source>
</evidence>
<feature type="domain" description="Radical SAM core" evidence="7">
    <location>
        <begin position="175"/>
        <end position="405"/>
    </location>
</feature>
<evidence type="ECO:0000256" key="2">
    <source>
        <dbReference type="ARBA" id="ARBA00022691"/>
    </source>
</evidence>
<evidence type="ECO:0000313" key="8">
    <source>
        <dbReference type="EMBL" id="KSV57893.1"/>
    </source>
</evidence>
<dbReference type="InterPro" id="IPR006158">
    <property type="entry name" value="Cobalamin-bd"/>
</dbReference>
<dbReference type="SMART" id="SM00729">
    <property type="entry name" value="Elp3"/>
    <property type="match status" value="1"/>
</dbReference>
<protein>
    <submittedName>
        <fullName evidence="8">Radical SAM protein</fullName>
    </submittedName>
</protein>
<dbReference type="RefSeq" id="WP_058353948.1">
    <property type="nucleotide sequence ID" value="NZ_CABMMD010000197.1"/>
</dbReference>
<dbReference type="Pfam" id="PF13311">
    <property type="entry name" value="DUF4080"/>
    <property type="match status" value="1"/>
</dbReference>
<dbReference type="PANTHER" id="PTHR43409">
    <property type="entry name" value="ANAEROBIC MAGNESIUM-PROTOPORPHYRIN IX MONOMETHYL ESTER CYCLASE-RELATED"/>
    <property type="match status" value="1"/>
</dbReference>
<dbReference type="SUPFAM" id="SSF102114">
    <property type="entry name" value="Radical SAM enzymes"/>
    <property type="match status" value="1"/>
</dbReference>
<comment type="cofactor">
    <cofactor evidence="1">
        <name>[4Fe-4S] cluster</name>
        <dbReference type="ChEBI" id="CHEBI:49883"/>
    </cofactor>
</comment>
<dbReference type="PROSITE" id="PS51332">
    <property type="entry name" value="B12_BINDING"/>
    <property type="match status" value="1"/>
</dbReference>
<keyword evidence="4" id="KW-0408">Iron</keyword>
<reference evidence="8 9" key="1">
    <citation type="submission" date="2015-11" db="EMBL/GenBank/DDBJ databases">
        <title>Butyribacter intestini gen. nov., sp. nov., a butyric acid-producing bacterium of the family Lachnospiraceae isolated from the human faeces.</title>
        <authorList>
            <person name="Zou Y."/>
            <person name="Xue W."/>
            <person name="Luo G."/>
            <person name="Lv M."/>
        </authorList>
    </citation>
    <scope>NUCLEOTIDE SEQUENCE [LARGE SCALE GENOMIC DNA]</scope>
    <source>
        <strain evidence="8 9">ACET-33324</strain>
    </source>
</reference>
<dbReference type="InterPro" id="IPR058240">
    <property type="entry name" value="rSAM_sf"/>
</dbReference>
<proteinExistence type="predicted"/>
<evidence type="ECO:0000256" key="3">
    <source>
        <dbReference type="ARBA" id="ARBA00022723"/>
    </source>
</evidence>
<dbReference type="GO" id="GO:0051539">
    <property type="term" value="F:4 iron, 4 sulfur cluster binding"/>
    <property type="evidence" value="ECO:0007669"/>
    <property type="project" value="UniProtKB-KW"/>
</dbReference>